<organism evidence="1 2">
    <name type="scientific">Rhizobium skierniewicense</name>
    <dbReference type="NCBI Taxonomy" id="984260"/>
    <lineage>
        <taxon>Bacteria</taxon>
        <taxon>Pseudomonadati</taxon>
        <taxon>Pseudomonadota</taxon>
        <taxon>Alphaproteobacteria</taxon>
        <taxon>Hyphomicrobiales</taxon>
        <taxon>Rhizobiaceae</taxon>
        <taxon>Rhizobium/Agrobacterium group</taxon>
        <taxon>Rhizobium</taxon>
    </lineage>
</organism>
<evidence type="ECO:0000313" key="1">
    <source>
        <dbReference type="EMBL" id="MBB3945798.1"/>
    </source>
</evidence>
<gene>
    <name evidence="1" type="ORF">GGQ73_001733</name>
</gene>
<dbReference type="AlphaFoldDB" id="A0A7W6G1B9"/>
<accession>A0A7W6G1B9</accession>
<comment type="caution">
    <text evidence="1">The sequence shown here is derived from an EMBL/GenBank/DDBJ whole genome shotgun (WGS) entry which is preliminary data.</text>
</comment>
<protein>
    <submittedName>
        <fullName evidence="1">Uncharacterized protein</fullName>
    </submittedName>
</protein>
<name>A0A7W6G1B9_9HYPH</name>
<dbReference type="Proteomes" id="UP000565286">
    <property type="component" value="Unassembled WGS sequence"/>
</dbReference>
<proteinExistence type="predicted"/>
<reference evidence="1 2" key="1">
    <citation type="submission" date="2020-08" db="EMBL/GenBank/DDBJ databases">
        <title>Genomic Encyclopedia of Type Strains, Phase IV (KMG-IV): sequencing the most valuable type-strain genomes for metagenomic binning, comparative biology and taxonomic classification.</title>
        <authorList>
            <person name="Goeker M."/>
        </authorList>
    </citation>
    <scope>NUCLEOTIDE SEQUENCE [LARGE SCALE GENOMIC DNA]</scope>
    <source>
        <strain evidence="1 2">DSM 26438</strain>
    </source>
</reference>
<keyword evidence="2" id="KW-1185">Reference proteome</keyword>
<dbReference type="EMBL" id="JACIDV010000004">
    <property type="protein sequence ID" value="MBB3945798.1"/>
    <property type="molecule type" value="Genomic_DNA"/>
</dbReference>
<evidence type="ECO:0000313" key="2">
    <source>
        <dbReference type="Proteomes" id="UP000565286"/>
    </source>
</evidence>
<sequence length="35" mass="3694">MTAFKKIIIALPPAATSTLARATIIAVMKALSFTM</sequence>